<proteinExistence type="predicted"/>
<comment type="caution">
    <text evidence="2">The sequence shown here is derived from an EMBL/GenBank/DDBJ whole genome shotgun (WGS) entry which is preliminary data.</text>
</comment>
<sequence>MENKKQLIIIPPMSEALKKLNEVLEGISADENVEISMIDDLKELSQFIATTGQCLILASNAKKCATFLQDNKVMLAKSHCKTILFTPKEIPAKTLVKFTKIGLTESILENSPPKTFLYKVKLLLRSIKTAKPQEDAEKLVKSLENGKAQGEEANDREVKEKLTAEENVIDMETSKKKKNDDSGETIDYGNPMKGKIKPQDESIDTNWKSDRKKHAATESTEEENMAAESELASIDMYYRGKRKKIDDLMEPVEDEFGKIKKFDTVETEDLPGKKSNYADVIDEGSMKQKRFNLDEALAPEEKKSSVELDLIAGSKKDKKRDNIEDEGLDLKMNRPRLAEAAEEAAKTRDVDLDDLGGYLKGKVSKQLGADLEPELKDEADYDNSELEKDESAGDYDLDLLAGDKKAKKKDNDEGLEDNVHEGEVDQIDGNMIGNEGIVDKIRTRMNGISDPNAMPKEEDENGLSFYGKKAKRAEGQDEEEEKSDSLDLEAGAKKEREKLAKKEEEEELELRQAQTKLNLLPGDKEKKTDESTDPVERERERQAQLEKLKEDKERKASASEEDDELDLRSRNSSGIKEKKDRNQTHDGQVDKIDTFYRGGESNKKPEQNWDNLTDKKTNLELLPGKPKTNGFSTEAAASKDQSETTIDYRKLKEEFDMMSSGGSFTESGAFRTASDTNLKNNDDDGSFKVVEIDPKSLDFSIAIVNSIYNKDLKAKQIFAMITDELLNNYHCYPVFYTYKLSDKKFTEVFNTYNEVKAPRMTDEKVNWWSEFKKDTLLFEHYQSKSMTTWRCPEIMNEGVVWEDVELPTWAEQELKTKQVELIFPYFDGLDRMGLAVVFFPDGLDPKTANGLLTVLEMARTLFLDTIQRYQVVPVKEKEVEVAPVAAEEKKNVLSFFGGLFGKRKAG</sequence>
<reference evidence="2 3" key="1">
    <citation type="submission" date="2023-11" db="EMBL/GenBank/DDBJ databases">
        <title>A Novel Polar Bacteriovorax (B. antarcticus) Isolated from the Biocrust in Antarctica.</title>
        <authorList>
            <person name="Mun W."/>
            <person name="Choi S.Y."/>
            <person name="Mitchell R.J."/>
        </authorList>
    </citation>
    <scope>NUCLEOTIDE SEQUENCE [LARGE SCALE GENOMIC DNA]</scope>
    <source>
        <strain evidence="2 3">PP10</strain>
    </source>
</reference>
<feature type="compositionally biased region" description="Basic and acidic residues" evidence="1">
    <location>
        <begin position="575"/>
        <end position="618"/>
    </location>
</feature>
<feature type="compositionally biased region" description="Basic and acidic residues" evidence="1">
    <location>
        <begin position="172"/>
        <end position="181"/>
    </location>
</feature>
<keyword evidence="3" id="KW-1185">Reference proteome</keyword>
<name>A0ABU5VYI2_9BACT</name>
<feature type="compositionally biased region" description="Basic and acidic residues" evidence="1">
    <location>
        <begin position="401"/>
        <end position="423"/>
    </location>
</feature>
<dbReference type="EMBL" id="JAYGJQ010000002">
    <property type="protein sequence ID" value="MEA9358017.1"/>
    <property type="molecule type" value="Genomic_DNA"/>
</dbReference>
<evidence type="ECO:0000313" key="2">
    <source>
        <dbReference type="EMBL" id="MEA9358017.1"/>
    </source>
</evidence>
<dbReference type="Proteomes" id="UP001302274">
    <property type="component" value="Unassembled WGS sequence"/>
</dbReference>
<feature type="region of interest" description="Disordered" evidence="1">
    <location>
        <begin position="134"/>
        <end position="159"/>
    </location>
</feature>
<dbReference type="RefSeq" id="WP_323578244.1">
    <property type="nucleotide sequence ID" value="NZ_JAYGJQ010000002.1"/>
</dbReference>
<organism evidence="2 3">
    <name type="scientific">Bacteriovorax antarcticus</name>
    <dbReference type="NCBI Taxonomy" id="3088717"/>
    <lineage>
        <taxon>Bacteria</taxon>
        <taxon>Pseudomonadati</taxon>
        <taxon>Bdellovibrionota</taxon>
        <taxon>Bacteriovoracia</taxon>
        <taxon>Bacteriovoracales</taxon>
        <taxon>Bacteriovoracaceae</taxon>
        <taxon>Bacteriovorax</taxon>
    </lineage>
</organism>
<feature type="region of interest" description="Disordered" evidence="1">
    <location>
        <begin position="314"/>
        <end position="349"/>
    </location>
</feature>
<gene>
    <name evidence="2" type="ORF">SHI21_17425</name>
</gene>
<feature type="compositionally biased region" description="Basic and acidic residues" evidence="1">
    <location>
        <begin position="490"/>
        <end position="503"/>
    </location>
</feature>
<feature type="compositionally biased region" description="Basic and acidic residues" evidence="1">
    <location>
        <begin position="522"/>
        <end position="558"/>
    </location>
</feature>
<feature type="region of interest" description="Disordered" evidence="1">
    <location>
        <begin position="366"/>
        <end position="639"/>
    </location>
</feature>
<evidence type="ECO:0000256" key="1">
    <source>
        <dbReference type="SAM" id="MobiDB-lite"/>
    </source>
</evidence>
<feature type="compositionally biased region" description="Basic and acidic residues" evidence="1">
    <location>
        <begin position="149"/>
        <end position="159"/>
    </location>
</feature>
<accession>A0ABU5VYI2</accession>
<feature type="region of interest" description="Disordered" evidence="1">
    <location>
        <begin position="171"/>
        <end position="228"/>
    </location>
</feature>
<protein>
    <submittedName>
        <fullName evidence="2">Uncharacterized protein</fullName>
    </submittedName>
</protein>
<evidence type="ECO:0000313" key="3">
    <source>
        <dbReference type="Proteomes" id="UP001302274"/>
    </source>
</evidence>
<feature type="compositionally biased region" description="Basic and acidic residues" evidence="1">
    <location>
        <begin position="328"/>
        <end position="349"/>
    </location>
</feature>